<organism evidence="1 2">
    <name type="scientific">Vitis vinifera</name>
    <name type="common">Grape</name>
    <dbReference type="NCBI Taxonomy" id="29760"/>
    <lineage>
        <taxon>Eukaryota</taxon>
        <taxon>Viridiplantae</taxon>
        <taxon>Streptophyta</taxon>
        <taxon>Embryophyta</taxon>
        <taxon>Tracheophyta</taxon>
        <taxon>Spermatophyta</taxon>
        <taxon>Magnoliopsida</taxon>
        <taxon>eudicotyledons</taxon>
        <taxon>Gunneridae</taxon>
        <taxon>Pentapetalae</taxon>
        <taxon>rosids</taxon>
        <taxon>Vitales</taxon>
        <taxon>Vitaceae</taxon>
        <taxon>Viteae</taxon>
        <taxon>Vitis</taxon>
    </lineage>
</organism>
<evidence type="ECO:0000313" key="1">
    <source>
        <dbReference type="EMBL" id="CCB60244.1"/>
    </source>
</evidence>
<proteinExistence type="predicted"/>
<keyword evidence="2" id="KW-1185">Reference proteome</keyword>
<dbReference type="AlphaFoldDB" id="F6HZX8"/>
<dbReference type="HOGENOM" id="CLU_3431154_0_0_1"/>
<dbReference type="EMBL" id="FN596502">
    <property type="protein sequence ID" value="CCB60244.1"/>
    <property type="molecule type" value="Genomic_DNA"/>
</dbReference>
<accession>F6HZX8</accession>
<dbReference type="Proteomes" id="UP000009183">
    <property type="component" value="Chromosome 7"/>
</dbReference>
<evidence type="ECO:0000313" key="2">
    <source>
        <dbReference type="Proteomes" id="UP000009183"/>
    </source>
</evidence>
<protein>
    <submittedName>
        <fullName evidence="1">Uncharacterized protein</fullName>
    </submittedName>
</protein>
<dbReference type="InParanoid" id="F6HZX8"/>
<reference evidence="2" key="1">
    <citation type="journal article" date="2007" name="Nature">
        <title>The grapevine genome sequence suggests ancestral hexaploidization in major angiosperm phyla.</title>
        <authorList>
            <consortium name="The French-Italian Public Consortium for Grapevine Genome Characterization."/>
            <person name="Jaillon O."/>
            <person name="Aury J.-M."/>
            <person name="Noel B."/>
            <person name="Policriti A."/>
            <person name="Clepet C."/>
            <person name="Casagrande A."/>
            <person name="Choisne N."/>
            <person name="Aubourg S."/>
            <person name="Vitulo N."/>
            <person name="Jubin C."/>
            <person name="Vezzi A."/>
            <person name="Legeai F."/>
            <person name="Hugueney P."/>
            <person name="Dasilva C."/>
            <person name="Horner D."/>
            <person name="Mica E."/>
            <person name="Jublot D."/>
            <person name="Poulain J."/>
            <person name="Bruyere C."/>
            <person name="Billault A."/>
            <person name="Segurens B."/>
            <person name="Gouyvenoux M."/>
            <person name="Ugarte E."/>
            <person name="Cattonaro F."/>
            <person name="Anthouard V."/>
            <person name="Vico V."/>
            <person name="Del Fabbro C."/>
            <person name="Alaux M."/>
            <person name="Di Gaspero G."/>
            <person name="Dumas V."/>
            <person name="Felice N."/>
            <person name="Paillard S."/>
            <person name="Juman I."/>
            <person name="Moroldo M."/>
            <person name="Scalabrin S."/>
            <person name="Canaguier A."/>
            <person name="Le Clainche I."/>
            <person name="Malacrida G."/>
            <person name="Durand E."/>
            <person name="Pesole G."/>
            <person name="Laucou V."/>
            <person name="Chatelet P."/>
            <person name="Merdinoglu D."/>
            <person name="Delledonne M."/>
            <person name="Pezzotti M."/>
            <person name="Lecharny A."/>
            <person name="Scarpelli C."/>
            <person name="Artiguenave F."/>
            <person name="Pe M.E."/>
            <person name="Valle G."/>
            <person name="Morgante M."/>
            <person name="Caboche M."/>
            <person name="Adam-Blondon A.-F."/>
            <person name="Weissenbach J."/>
            <person name="Quetier F."/>
            <person name="Wincker P."/>
        </authorList>
    </citation>
    <scope>NUCLEOTIDE SEQUENCE [LARGE SCALE GENOMIC DNA]</scope>
    <source>
        <strain evidence="2">cv. Pinot noir / PN40024</strain>
    </source>
</reference>
<name>F6HZX8_VITVI</name>
<gene>
    <name evidence="1" type="ordered locus">VIT_07s0005g05530</name>
</gene>
<sequence length="18" mass="2184">MRNGDFATKLHIIKLRRN</sequence>